<proteinExistence type="predicted"/>
<gene>
    <name evidence="1" type="ORF">Mterra_02878</name>
</gene>
<comment type="caution">
    <text evidence="1">The sequence shown here is derived from an EMBL/GenBank/DDBJ whole genome shotgun (WGS) entry which is preliminary data.</text>
</comment>
<evidence type="ECO:0000313" key="2">
    <source>
        <dbReference type="Proteomes" id="UP000265715"/>
    </source>
</evidence>
<protein>
    <submittedName>
        <fullName evidence="1">Uncharacterized protein</fullName>
    </submittedName>
</protein>
<dbReference type="Proteomes" id="UP000265715">
    <property type="component" value="Unassembled WGS sequence"/>
</dbReference>
<dbReference type="EMBL" id="QXDL01000140">
    <property type="protein sequence ID" value="RIH81974.1"/>
    <property type="molecule type" value="Genomic_DNA"/>
</dbReference>
<name>A0A399EBE9_9DEIN</name>
<organism evidence="1 2">
    <name type="scientific">Calidithermus terrae</name>
    <dbReference type="NCBI Taxonomy" id="1408545"/>
    <lineage>
        <taxon>Bacteria</taxon>
        <taxon>Thermotogati</taxon>
        <taxon>Deinococcota</taxon>
        <taxon>Deinococci</taxon>
        <taxon>Thermales</taxon>
        <taxon>Thermaceae</taxon>
        <taxon>Calidithermus</taxon>
    </lineage>
</organism>
<accession>A0A399EBE9</accession>
<keyword evidence="2" id="KW-1185">Reference proteome</keyword>
<dbReference type="AlphaFoldDB" id="A0A399EBE9"/>
<evidence type="ECO:0000313" key="1">
    <source>
        <dbReference type="EMBL" id="RIH81974.1"/>
    </source>
</evidence>
<sequence length="36" mass="3610">MRTPSSSTALNTVASSAVTQALKIRGRLSSSSATAT</sequence>
<reference evidence="1 2" key="1">
    <citation type="submission" date="2018-08" db="EMBL/GenBank/DDBJ databases">
        <title>Meiothermus terrae DSM 26712 genome sequencing project.</title>
        <authorList>
            <person name="Da Costa M.S."/>
            <person name="Albuquerque L."/>
            <person name="Raposo P."/>
            <person name="Froufe H.J.C."/>
            <person name="Barroso C.S."/>
            <person name="Egas C."/>
        </authorList>
    </citation>
    <scope>NUCLEOTIDE SEQUENCE [LARGE SCALE GENOMIC DNA]</scope>
    <source>
        <strain evidence="1 2">DSM 26712</strain>
    </source>
</reference>